<proteinExistence type="predicted"/>
<feature type="region of interest" description="Disordered" evidence="1">
    <location>
        <begin position="65"/>
        <end position="116"/>
    </location>
</feature>
<feature type="compositionally biased region" description="Acidic residues" evidence="1">
    <location>
        <begin position="1"/>
        <end position="10"/>
    </location>
</feature>
<comment type="caution">
    <text evidence="2">The sequence shown here is derived from an EMBL/GenBank/DDBJ whole genome shotgun (WGS) entry which is preliminary data.</text>
</comment>
<sequence>MNDMSGDSENDNLSMEVDITSSFESTKSSKSIDHIANLAGQAGRTPNNLSSISDILTPKVECCASPRATKETDRSPGSGLDWEEDTAAVRTTGQPSTSGHEEDSDEEFESSGSVTP</sequence>
<keyword evidence="3" id="KW-1185">Reference proteome</keyword>
<reference evidence="2" key="1">
    <citation type="submission" date="2023-07" db="EMBL/GenBank/DDBJ databases">
        <title>draft genome sequence of fig (Ficus carica).</title>
        <authorList>
            <person name="Takahashi T."/>
            <person name="Nishimura K."/>
        </authorList>
    </citation>
    <scope>NUCLEOTIDE SEQUENCE</scope>
</reference>
<feature type="compositionally biased region" description="Low complexity" evidence="1">
    <location>
        <begin position="20"/>
        <end position="29"/>
    </location>
</feature>
<feature type="region of interest" description="Disordered" evidence="1">
    <location>
        <begin position="1"/>
        <end position="31"/>
    </location>
</feature>
<gene>
    <name evidence="2" type="ORF">TIFTF001_009856</name>
</gene>
<dbReference type="EMBL" id="BTGU01000011">
    <property type="protein sequence ID" value="GMN40632.1"/>
    <property type="molecule type" value="Genomic_DNA"/>
</dbReference>
<dbReference type="Proteomes" id="UP001187192">
    <property type="component" value="Unassembled WGS sequence"/>
</dbReference>
<organism evidence="2 3">
    <name type="scientific">Ficus carica</name>
    <name type="common">Common fig</name>
    <dbReference type="NCBI Taxonomy" id="3494"/>
    <lineage>
        <taxon>Eukaryota</taxon>
        <taxon>Viridiplantae</taxon>
        <taxon>Streptophyta</taxon>
        <taxon>Embryophyta</taxon>
        <taxon>Tracheophyta</taxon>
        <taxon>Spermatophyta</taxon>
        <taxon>Magnoliopsida</taxon>
        <taxon>eudicotyledons</taxon>
        <taxon>Gunneridae</taxon>
        <taxon>Pentapetalae</taxon>
        <taxon>rosids</taxon>
        <taxon>fabids</taxon>
        <taxon>Rosales</taxon>
        <taxon>Moraceae</taxon>
        <taxon>Ficeae</taxon>
        <taxon>Ficus</taxon>
    </lineage>
</organism>
<evidence type="ECO:0000256" key="1">
    <source>
        <dbReference type="SAM" id="MobiDB-lite"/>
    </source>
</evidence>
<accession>A0AA88D3Z2</accession>
<evidence type="ECO:0000313" key="2">
    <source>
        <dbReference type="EMBL" id="GMN40632.1"/>
    </source>
</evidence>
<dbReference type="AlphaFoldDB" id="A0AA88D3Z2"/>
<evidence type="ECO:0000313" key="3">
    <source>
        <dbReference type="Proteomes" id="UP001187192"/>
    </source>
</evidence>
<name>A0AA88D3Z2_FICCA</name>
<protein>
    <submittedName>
        <fullName evidence="2">Uncharacterized protein</fullName>
    </submittedName>
</protein>